<feature type="chain" id="PRO_5015931645" evidence="1">
    <location>
        <begin position="27"/>
        <end position="264"/>
    </location>
</feature>
<gene>
    <name evidence="2" type="ORF">C1I93_12405</name>
</gene>
<dbReference type="Proteomes" id="UP000248627">
    <property type="component" value="Unassembled WGS sequence"/>
</dbReference>
<feature type="signal peptide" evidence="1">
    <location>
        <begin position="1"/>
        <end position="26"/>
    </location>
</feature>
<organism evidence="2 3">
    <name type="scientific">Micromonospora endophytica</name>
    <dbReference type="NCBI Taxonomy" id="515350"/>
    <lineage>
        <taxon>Bacteria</taxon>
        <taxon>Bacillati</taxon>
        <taxon>Actinomycetota</taxon>
        <taxon>Actinomycetes</taxon>
        <taxon>Micromonosporales</taxon>
        <taxon>Micromonosporaceae</taxon>
        <taxon>Micromonospora</taxon>
    </lineage>
</organism>
<protein>
    <submittedName>
        <fullName evidence="2">Uncharacterized protein</fullName>
    </submittedName>
</protein>
<keyword evidence="1" id="KW-0732">Signal</keyword>
<accession>A0A2W2CD34</accession>
<dbReference type="EMBL" id="POTX01000065">
    <property type="protein sequence ID" value="PZF97251.1"/>
    <property type="molecule type" value="Genomic_DNA"/>
</dbReference>
<dbReference type="AlphaFoldDB" id="A0A2W2CD34"/>
<evidence type="ECO:0000256" key="1">
    <source>
        <dbReference type="SAM" id="SignalP"/>
    </source>
</evidence>
<reference evidence="2 3" key="1">
    <citation type="submission" date="2018-01" db="EMBL/GenBank/DDBJ databases">
        <title>Draft genome sequence of Jishengella endophytica.</title>
        <authorList>
            <person name="Sahin N."/>
            <person name="Ay H."/>
            <person name="Saygin H."/>
        </authorList>
    </citation>
    <scope>NUCLEOTIDE SEQUENCE [LARGE SCALE GENOMIC DNA]</scope>
    <source>
        <strain evidence="2 3">DSM 45430</strain>
    </source>
</reference>
<evidence type="ECO:0000313" key="3">
    <source>
        <dbReference type="Proteomes" id="UP000248627"/>
    </source>
</evidence>
<keyword evidence="3" id="KW-1185">Reference proteome</keyword>
<name>A0A2W2CD34_9ACTN</name>
<sequence length="264" mass="28479">MSGRALLAVLVALPTLAAVSAAPANAADTPGAAVVSDELVEREIELARLGYRNGVQVTFTRDAESGDWGLREDGQVDRNGPLVDDDKPGMLAAYLSITPASVPVPRELLAEPAPGTPTPPELAGRAIAPSPVVVDDLAVPASGGTARKAAITSCWDLAWDPYHWLELPGYPVPASVHHPMRTYYSADFGGRAMYSHSYLANCSGGTAARHRIYYRKVNGDYVKHHDFFVPSWHWQKVTKGSVHRFRAVLYDGAWGDTRNGKYTG</sequence>
<evidence type="ECO:0000313" key="2">
    <source>
        <dbReference type="EMBL" id="PZF97251.1"/>
    </source>
</evidence>
<proteinExistence type="predicted"/>
<comment type="caution">
    <text evidence="2">The sequence shown here is derived from an EMBL/GenBank/DDBJ whole genome shotgun (WGS) entry which is preliminary data.</text>
</comment>